<dbReference type="EMBL" id="JACASF010000009">
    <property type="protein sequence ID" value="KAF6460525.1"/>
    <property type="molecule type" value="Genomic_DNA"/>
</dbReference>
<protein>
    <submittedName>
        <fullName evidence="1">Uncharacterized protein</fullName>
    </submittedName>
</protein>
<dbReference type="Proteomes" id="UP000550707">
    <property type="component" value="Unassembled WGS sequence"/>
</dbReference>
<proteinExistence type="predicted"/>
<evidence type="ECO:0000313" key="2">
    <source>
        <dbReference type="Proteomes" id="UP000550707"/>
    </source>
</evidence>
<dbReference type="InParanoid" id="A0A7J8GLG6"/>
<comment type="caution">
    <text evidence="1">The sequence shown here is derived from an EMBL/GenBank/DDBJ whole genome shotgun (WGS) entry which is preliminary data.</text>
</comment>
<gene>
    <name evidence="1" type="ORF">HJG59_011439</name>
</gene>
<sequence>MNPSCQQNDKKPRDRTKVELLCWKPEVGRHSEPLSFSRVLCGTSGAPGSNLKTTSMGHNDITHPNVLPGHCCGPFLISSGGRIWLDSGHPWSRTARPKWPLASGFFVQQAAEFTDPPEGRCSQFAGPSW</sequence>
<evidence type="ECO:0000313" key="1">
    <source>
        <dbReference type="EMBL" id="KAF6460525.1"/>
    </source>
</evidence>
<reference evidence="1 2" key="1">
    <citation type="journal article" date="2020" name="Nature">
        <title>Six reference-quality genomes reveal evolution of bat adaptations.</title>
        <authorList>
            <person name="Jebb D."/>
            <person name="Huang Z."/>
            <person name="Pippel M."/>
            <person name="Hughes G.M."/>
            <person name="Lavrichenko K."/>
            <person name="Devanna P."/>
            <person name="Winkler S."/>
            <person name="Jermiin L.S."/>
            <person name="Skirmuntt E.C."/>
            <person name="Katzourakis A."/>
            <person name="Burkitt-Gray L."/>
            <person name="Ray D.A."/>
            <person name="Sullivan K.A.M."/>
            <person name="Roscito J.G."/>
            <person name="Kirilenko B.M."/>
            <person name="Davalos L.M."/>
            <person name="Corthals A.P."/>
            <person name="Power M.L."/>
            <person name="Jones G."/>
            <person name="Ransome R.D."/>
            <person name="Dechmann D.K.N."/>
            <person name="Locatelli A.G."/>
            <person name="Puechmaille S.J."/>
            <person name="Fedrigo O."/>
            <person name="Jarvis E.D."/>
            <person name="Hiller M."/>
            <person name="Vernes S.C."/>
            <person name="Myers E.W."/>
            <person name="Teeling E.C."/>
        </authorList>
    </citation>
    <scope>NUCLEOTIDE SEQUENCE [LARGE SCALE GENOMIC DNA]</scope>
    <source>
        <strain evidence="1">MMolMol1</strain>
        <tissue evidence="1">Muscle</tissue>
    </source>
</reference>
<accession>A0A7J8GLG6</accession>
<organism evidence="1 2">
    <name type="scientific">Molossus molossus</name>
    <name type="common">Pallas' mastiff bat</name>
    <name type="synonym">Vespertilio molossus</name>
    <dbReference type="NCBI Taxonomy" id="27622"/>
    <lineage>
        <taxon>Eukaryota</taxon>
        <taxon>Metazoa</taxon>
        <taxon>Chordata</taxon>
        <taxon>Craniata</taxon>
        <taxon>Vertebrata</taxon>
        <taxon>Euteleostomi</taxon>
        <taxon>Mammalia</taxon>
        <taxon>Eutheria</taxon>
        <taxon>Laurasiatheria</taxon>
        <taxon>Chiroptera</taxon>
        <taxon>Yangochiroptera</taxon>
        <taxon>Molossidae</taxon>
        <taxon>Molossus</taxon>
    </lineage>
</organism>
<dbReference type="AlphaFoldDB" id="A0A7J8GLG6"/>
<keyword evidence="2" id="KW-1185">Reference proteome</keyword>
<name>A0A7J8GLG6_MOLMO</name>